<dbReference type="AlphaFoldDB" id="A0A3Q9RLF9"/>
<reference evidence="2 3" key="1">
    <citation type="submission" date="2018-01" db="EMBL/GenBank/DDBJ databases">
        <title>Bacillus asahii Genome sequencing and assembly.</title>
        <authorList>
            <person name="Jiang H."/>
            <person name="Feng Y."/>
            <person name="Zhao F."/>
            <person name="Lin X."/>
        </authorList>
    </citation>
    <scope>NUCLEOTIDE SEQUENCE [LARGE SCALE GENOMIC DNA]</scope>
    <source>
        <strain evidence="2 3">OM18</strain>
    </source>
</reference>
<accession>A0A3Q9RLF9</accession>
<dbReference type="GO" id="GO:0004519">
    <property type="term" value="F:endonuclease activity"/>
    <property type="evidence" value="ECO:0007669"/>
    <property type="project" value="UniProtKB-KW"/>
</dbReference>
<protein>
    <submittedName>
        <fullName evidence="2">Restriction endonuclease</fullName>
    </submittedName>
</protein>
<proteinExistence type="predicted"/>
<dbReference type="EMBL" id="CP026095">
    <property type="protein sequence ID" value="AZV42011.1"/>
    <property type="molecule type" value="Genomic_DNA"/>
</dbReference>
<dbReference type="Proteomes" id="UP000283095">
    <property type="component" value="Chromosome"/>
</dbReference>
<dbReference type="GO" id="GO:0003676">
    <property type="term" value="F:nucleic acid binding"/>
    <property type="evidence" value="ECO:0007669"/>
    <property type="project" value="InterPro"/>
</dbReference>
<evidence type="ECO:0000259" key="1">
    <source>
        <dbReference type="SMART" id="SM00507"/>
    </source>
</evidence>
<dbReference type="InterPro" id="IPR002711">
    <property type="entry name" value="HNH"/>
</dbReference>
<dbReference type="InterPro" id="IPR003615">
    <property type="entry name" value="HNH_nuc"/>
</dbReference>
<keyword evidence="2" id="KW-0540">Nuclease</keyword>
<name>A0A3Q9RLF9_9BACI</name>
<organism evidence="2 3">
    <name type="scientific">Peribacillus asahii</name>
    <dbReference type="NCBI Taxonomy" id="228899"/>
    <lineage>
        <taxon>Bacteria</taxon>
        <taxon>Bacillati</taxon>
        <taxon>Bacillota</taxon>
        <taxon>Bacilli</taxon>
        <taxon>Bacillales</taxon>
        <taxon>Bacillaceae</taxon>
        <taxon>Peribacillus</taxon>
    </lineage>
</organism>
<evidence type="ECO:0000313" key="2">
    <source>
        <dbReference type="EMBL" id="AZV42011.1"/>
    </source>
</evidence>
<sequence>MNITMDLSEIFLYLELMKKEKKKTSLDELNLMVYFLEDYDQIKEFKNKLEELKLKVPKKFYTEVLIHFIEDYEDCVTLKNMILPNRDKRRTRKEDIGIIFRHQIMLCKSKEEATNIQNEAKEYGVEVSERWVNRFDSLDSIKIEQIEWKKTRRSDKDNRFTEIYEQFCKMKIQYFESISLKQLKQTLLEQQATGKNTRKIAQISVFNRSVYIKEFAKRVANGVCQLCDKEAPFLDKQGNPFLEVHHIHYLSKGGSDTIDNVVALCPNCHRKIHQLELEEDIKKLSKKHWII</sequence>
<dbReference type="GO" id="GO:0008270">
    <property type="term" value="F:zinc ion binding"/>
    <property type="evidence" value="ECO:0007669"/>
    <property type="project" value="InterPro"/>
</dbReference>
<dbReference type="SMART" id="SM00507">
    <property type="entry name" value="HNHc"/>
    <property type="match status" value="1"/>
</dbReference>
<dbReference type="Pfam" id="PF01844">
    <property type="entry name" value="HNH"/>
    <property type="match status" value="1"/>
</dbReference>
<dbReference type="KEGG" id="pasa:BAOM_1401"/>
<dbReference type="CDD" id="cd00085">
    <property type="entry name" value="HNHc"/>
    <property type="match status" value="1"/>
</dbReference>
<feature type="domain" description="HNH nuclease" evidence="1">
    <location>
        <begin position="211"/>
        <end position="270"/>
    </location>
</feature>
<dbReference type="Gene3D" id="1.10.30.50">
    <property type="match status" value="1"/>
</dbReference>
<evidence type="ECO:0000313" key="3">
    <source>
        <dbReference type="Proteomes" id="UP000283095"/>
    </source>
</evidence>
<keyword evidence="2" id="KW-0378">Hydrolase</keyword>
<keyword evidence="2" id="KW-0255">Endonuclease</keyword>
<gene>
    <name evidence="2" type="ORF">BAOM_1401</name>
</gene>
<dbReference type="RefSeq" id="WP_257467670.1">
    <property type="nucleotide sequence ID" value="NZ_CP026095.1"/>
</dbReference>